<sequence>MLPWFPQLLSAVGEVRRAVMVYPDEPAIPPPPDMSSLTLNGKVAVVVASAVG</sequence>
<proteinExistence type="predicted"/>
<dbReference type="EMBL" id="VSRR010112490">
    <property type="protein sequence ID" value="MPC98049.1"/>
    <property type="molecule type" value="Genomic_DNA"/>
</dbReference>
<name>A0A5B7JTF0_PORTR</name>
<dbReference type="AlphaFoldDB" id="A0A5B7JTF0"/>
<evidence type="ECO:0000313" key="2">
    <source>
        <dbReference type="Proteomes" id="UP000324222"/>
    </source>
</evidence>
<dbReference type="Proteomes" id="UP000324222">
    <property type="component" value="Unassembled WGS sequence"/>
</dbReference>
<gene>
    <name evidence="1" type="ORF">E2C01_093398</name>
</gene>
<accession>A0A5B7JTF0</accession>
<evidence type="ECO:0000313" key="1">
    <source>
        <dbReference type="EMBL" id="MPC98049.1"/>
    </source>
</evidence>
<reference evidence="1 2" key="1">
    <citation type="submission" date="2019-05" db="EMBL/GenBank/DDBJ databases">
        <title>Another draft genome of Portunus trituberculatus and its Hox gene families provides insights of decapod evolution.</title>
        <authorList>
            <person name="Jeong J.-H."/>
            <person name="Song I."/>
            <person name="Kim S."/>
            <person name="Choi T."/>
            <person name="Kim D."/>
            <person name="Ryu S."/>
            <person name="Kim W."/>
        </authorList>
    </citation>
    <scope>NUCLEOTIDE SEQUENCE [LARGE SCALE GENOMIC DNA]</scope>
    <source>
        <tissue evidence="1">Muscle</tissue>
    </source>
</reference>
<comment type="caution">
    <text evidence="1">The sequence shown here is derived from an EMBL/GenBank/DDBJ whole genome shotgun (WGS) entry which is preliminary data.</text>
</comment>
<keyword evidence="2" id="KW-1185">Reference proteome</keyword>
<organism evidence="1 2">
    <name type="scientific">Portunus trituberculatus</name>
    <name type="common">Swimming crab</name>
    <name type="synonym">Neptunus trituberculatus</name>
    <dbReference type="NCBI Taxonomy" id="210409"/>
    <lineage>
        <taxon>Eukaryota</taxon>
        <taxon>Metazoa</taxon>
        <taxon>Ecdysozoa</taxon>
        <taxon>Arthropoda</taxon>
        <taxon>Crustacea</taxon>
        <taxon>Multicrustacea</taxon>
        <taxon>Malacostraca</taxon>
        <taxon>Eumalacostraca</taxon>
        <taxon>Eucarida</taxon>
        <taxon>Decapoda</taxon>
        <taxon>Pleocyemata</taxon>
        <taxon>Brachyura</taxon>
        <taxon>Eubrachyura</taxon>
        <taxon>Portunoidea</taxon>
        <taxon>Portunidae</taxon>
        <taxon>Portuninae</taxon>
        <taxon>Portunus</taxon>
    </lineage>
</organism>
<protein>
    <submittedName>
        <fullName evidence="1">Uncharacterized protein</fullName>
    </submittedName>
</protein>